<dbReference type="Proteomes" id="UP001642483">
    <property type="component" value="Unassembled WGS sequence"/>
</dbReference>
<comment type="caution">
    <text evidence="2">The sequence shown here is derived from an EMBL/GenBank/DDBJ whole genome shotgun (WGS) entry which is preliminary data.</text>
</comment>
<keyword evidence="1" id="KW-1133">Transmembrane helix</keyword>
<feature type="transmembrane region" description="Helical" evidence="1">
    <location>
        <begin position="97"/>
        <end position="118"/>
    </location>
</feature>
<evidence type="ECO:0000256" key="1">
    <source>
        <dbReference type="SAM" id="Phobius"/>
    </source>
</evidence>
<keyword evidence="3" id="KW-1185">Reference proteome</keyword>
<dbReference type="EMBL" id="CAWYQH010000104">
    <property type="protein sequence ID" value="CAK8687326.1"/>
    <property type="molecule type" value="Genomic_DNA"/>
</dbReference>
<feature type="transmembrane region" description="Helical" evidence="1">
    <location>
        <begin position="12"/>
        <end position="28"/>
    </location>
</feature>
<reference evidence="2 3" key="1">
    <citation type="submission" date="2024-02" db="EMBL/GenBank/DDBJ databases">
        <authorList>
            <person name="Daric V."/>
            <person name="Darras S."/>
        </authorList>
    </citation>
    <scope>NUCLEOTIDE SEQUENCE [LARGE SCALE GENOMIC DNA]</scope>
</reference>
<name>A0ABP0G674_CLALP</name>
<sequence>MSKPHSWSDRACFYVCNFVVGDMSWYWTGLDWSCLLKVDSCQAASYEQEIALLKIKQKFSSPGSKGGQLYEAKQASPRIASRDVGTAAKLNMKPSGVGTYFCLLHYTGALLDCVQFILQMLSRKDKYYQDKLAAKNKKCNKSWSKWFQSINSCLNIQNNLLPGTMVPSRRSLISLESTRTEVQLQSAPALHTDLIK</sequence>
<accession>A0ABP0G674</accession>
<evidence type="ECO:0000313" key="2">
    <source>
        <dbReference type="EMBL" id="CAK8687326.1"/>
    </source>
</evidence>
<organism evidence="2 3">
    <name type="scientific">Clavelina lepadiformis</name>
    <name type="common">Light-bulb sea squirt</name>
    <name type="synonym">Ascidia lepadiformis</name>
    <dbReference type="NCBI Taxonomy" id="159417"/>
    <lineage>
        <taxon>Eukaryota</taxon>
        <taxon>Metazoa</taxon>
        <taxon>Chordata</taxon>
        <taxon>Tunicata</taxon>
        <taxon>Ascidiacea</taxon>
        <taxon>Aplousobranchia</taxon>
        <taxon>Clavelinidae</taxon>
        <taxon>Clavelina</taxon>
    </lineage>
</organism>
<keyword evidence="1" id="KW-0812">Transmembrane</keyword>
<proteinExistence type="predicted"/>
<evidence type="ECO:0000313" key="3">
    <source>
        <dbReference type="Proteomes" id="UP001642483"/>
    </source>
</evidence>
<gene>
    <name evidence="2" type="ORF">CVLEPA_LOCUS19402</name>
</gene>
<keyword evidence="1" id="KW-0472">Membrane</keyword>
<protein>
    <submittedName>
        <fullName evidence="2">Uncharacterized protein</fullName>
    </submittedName>
</protein>